<name>A0AAN8ZXS8_HALRR</name>
<gene>
    <name evidence="1" type="ORF">SK128_000186</name>
</gene>
<dbReference type="Proteomes" id="UP001381693">
    <property type="component" value="Unassembled WGS sequence"/>
</dbReference>
<sequence>MHSPEPQLASLNLRTRLSVTYDASIPATRSPQWTAHHLLRKLIGPFRISKPQQERTPPTDISSPACLSDSLQTTLTYTAPSSYIGRFGNVYTDWELAL</sequence>
<dbReference type="AlphaFoldDB" id="A0AAN8ZXS8"/>
<reference evidence="1 2" key="1">
    <citation type="submission" date="2023-11" db="EMBL/GenBank/DDBJ databases">
        <title>Halocaridina rubra genome assembly.</title>
        <authorList>
            <person name="Smith C."/>
        </authorList>
    </citation>
    <scope>NUCLEOTIDE SEQUENCE [LARGE SCALE GENOMIC DNA]</scope>
    <source>
        <strain evidence="1">EP-1</strain>
        <tissue evidence="1">Whole</tissue>
    </source>
</reference>
<evidence type="ECO:0000313" key="2">
    <source>
        <dbReference type="Proteomes" id="UP001381693"/>
    </source>
</evidence>
<protein>
    <submittedName>
        <fullName evidence="1">Uncharacterized protein</fullName>
    </submittedName>
</protein>
<proteinExistence type="predicted"/>
<keyword evidence="2" id="KW-1185">Reference proteome</keyword>
<comment type="caution">
    <text evidence="1">The sequence shown here is derived from an EMBL/GenBank/DDBJ whole genome shotgun (WGS) entry which is preliminary data.</text>
</comment>
<feature type="non-terminal residue" evidence="1">
    <location>
        <position position="98"/>
    </location>
</feature>
<dbReference type="EMBL" id="JAXCGZ010021023">
    <property type="protein sequence ID" value="KAK7061153.1"/>
    <property type="molecule type" value="Genomic_DNA"/>
</dbReference>
<evidence type="ECO:0000313" key="1">
    <source>
        <dbReference type="EMBL" id="KAK7061153.1"/>
    </source>
</evidence>
<accession>A0AAN8ZXS8</accession>
<organism evidence="1 2">
    <name type="scientific">Halocaridina rubra</name>
    <name type="common">Hawaiian red shrimp</name>
    <dbReference type="NCBI Taxonomy" id="373956"/>
    <lineage>
        <taxon>Eukaryota</taxon>
        <taxon>Metazoa</taxon>
        <taxon>Ecdysozoa</taxon>
        <taxon>Arthropoda</taxon>
        <taxon>Crustacea</taxon>
        <taxon>Multicrustacea</taxon>
        <taxon>Malacostraca</taxon>
        <taxon>Eumalacostraca</taxon>
        <taxon>Eucarida</taxon>
        <taxon>Decapoda</taxon>
        <taxon>Pleocyemata</taxon>
        <taxon>Caridea</taxon>
        <taxon>Atyoidea</taxon>
        <taxon>Atyidae</taxon>
        <taxon>Halocaridina</taxon>
    </lineage>
</organism>